<comment type="caution">
    <text evidence="2">The sequence shown here is derived from an EMBL/GenBank/DDBJ whole genome shotgun (WGS) entry which is preliminary data.</text>
</comment>
<sequence length="524" mass="58789">MYRVTFHEDINDKKSTIIHYPNIEQIKLTSGNVGQGVNVVNSFTFTLNMKNPAYSKIKPRKSLLNVYNTKTGKDEFNGYVLRLNSTMAANGMYNKSFTAVDGLNYLKETSQPFAEIHNKTPKEFLQIVIDNHNASTDNHKKFILGTVNVTNSTDNVYRFLSQDMNTFDTIFDKLVDRLGGEIRTRFVDGQWYLDWMTVIGEEKTTEIRVGKNLKSQDRDEDTETVATRWYIYGATIEAEEGAEVSDVSRPRISISSVNGGKAYIDDVKGIEQFGIIAGIKVFDDVNQPNILLTKGKEFVNTYKQVTISNQVSAYDLSLIGKDIDAYEVYNSYPLNNPGITEKETVRIVEKRIDINNPQLNTLTIGDKYQTASQYQADMKKSQKSYEGLRTMVANQTQTIGNLKTQIANVGEIVDVINLEIGEADIPGLKQAVNNLNDVVDALNDSIGSIPVYDVATVYKDGLMSSQNVIKLNSLQHYDKATGLTDGLMAKEDKQKLNRILANQSIDLDQFMADFLALKELVEGI</sequence>
<accession>A0ABW4NMK0</accession>
<evidence type="ECO:0000313" key="2">
    <source>
        <dbReference type="EMBL" id="MFD1799358.1"/>
    </source>
</evidence>
<evidence type="ECO:0000313" key="3">
    <source>
        <dbReference type="Proteomes" id="UP001597285"/>
    </source>
</evidence>
<name>A0ABW4NMK0_9LACT</name>
<evidence type="ECO:0000259" key="1">
    <source>
        <dbReference type="Pfam" id="PF06605"/>
    </source>
</evidence>
<protein>
    <submittedName>
        <fullName evidence="2">Phage tail spike protein</fullName>
    </submittedName>
</protein>
<dbReference type="EMBL" id="JBHUFF010000013">
    <property type="protein sequence ID" value="MFD1799358.1"/>
    <property type="molecule type" value="Genomic_DNA"/>
</dbReference>
<dbReference type="InterPro" id="IPR010572">
    <property type="entry name" value="Tail_dom"/>
</dbReference>
<keyword evidence="3" id="KW-1185">Reference proteome</keyword>
<dbReference type="InterPro" id="IPR007119">
    <property type="entry name" value="Phage_tail_spike_N"/>
</dbReference>
<dbReference type="Pfam" id="PF06605">
    <property type="entry name" value="Prophage_tail"/>
    <property type="match status" value="1"/>
</dbReference>
<feature type="domain" description="Tail spike" evidence="1">
    <location>
        <begin position="113"/>
        <end position="378"/>
    </location>
</feature>
<dbReference type="Proteomes" id="UP001597285">
    <property type="component" value="Unassembled WGS sequence"/>
</dbReference>
<reference evidence="3" key="1">
    <citation type="journal article" date="2019" name="Int. J. Syst. Evol. Microbiol.">
        <title>The Global Catalogue of Microorganisms (GCM) 10K type strain sequencing project: providing services to taxonomists for standard genome sequencing and annotation.</title>
        <authorList>
            <consortium name="The Broad Institute Genomics Platform"/>
            <consortium name="The Broad Institute Genome Sequencing Center for Infectious Disease"/>
            <person name="Wu L."/>
            <person name="Ma J."/>
        </authorList>
    </citation>
    <scope>NUCLEOTIDE SEQUENCE [LARGE SCALE GENOMIC DNA]</scope>
    <source>
        <strain evidence="3">KCTC 42143</strain>
    </source>
</reference>
<organism evidence="2 3">
    <name type="scientific">Carnobacterium antarcticum</name>
    <dbReference type="NCBI Taxonomy" id="2126436"/>
    <lineage>
        <taxon>Bacteria</taxon>
        <taxon>Bacillati</taxon>
        <taxon>Bacillota</taxon>
        <taxon>Bacilli</taxon>
        <taxon>Lactobacillales</taxon>
        <taxon>Carnobacteriaceae</taxon>
        <taxon>Carnobacterium</taxon>
    </lineage>
</organism>
<dbReference type="NCBIfam" id="TIGR01665">
    <property type="entry name" value="put_anti_recept"/>
    <property type="match status" value="1"/>
</dbReference>
<gene>
    <name evidence="2" type="ORF">ACFSBK_05780</name>
</gene>
<proteinExistence type="predicted"/>
<dbReference type="RefSeq" id="WP_058918441.1">
    <property type="nucleotide sequence ID" value="NZ_JBHSQC010000025.1"/>
</dbReference>